<dbReference type="InterPro" id="IPR029063">
    <property type="entry name" value="SAM-dependent_MTases_sf"/>
</dbReference>
<dbReference type="InterPro" id="IPR001525">
    <property type="entry name" value="C5_MeTfrase"/>
</dbReference>
<dbReference type="PANTHER" id="PTHR10629">
    <property type="entry name" value="CYTOSINE-SPECIFIC METHYLTRANSFERASE"/>
    <property type="match status" value="1"/>
</dbReference>
<name>A0ABU5ETF4_9BACT</name>
<dbReference type="PROSITE" id="PS51679">
    <property type="entry name" value="SAM_MT_C5"/>
    <property type="match status" value="1"/>
</dbReference>
<dbReference type="InterPro" id="IPR050390">
    <property type="entry name" value="C5-Methyltransferase"/>
</dbReference>
<keyword evidence="3 7" id="KW-0808">Transferase</keyword>
<dbReference type="PANTHER" id="PTHR10629:SF52">
    <property type="entry name" value="DNA (CYTOSINE-5)-METHYLTRANSFERASE 1"/>
    <property type="match status" value="1"/>
</dbReference>
<evidence type="ECO:0000256" key="4">
    <source>
        <dbReference type="ARBA" id="ARBA00022691"/>
    </source>
</evidence>
<evidence type="ECO:0000256" key="8">
    <source>
        <dbReference type="RuleBase" id="RU000416"/>
    </source>
</evidence>
<dbReference type="PRINTS" id="PR00105">
    <property type="entry name" value="C5METTRFRASE"/>
</dbReference>
<dbReference type="Gene3D" id="3.40.50.150">
    <property type="entry name" value="Vaccinia Virus protein VP39"/>
    <property type="match status" value="1"/>
</dbReference>
<keyword evidence="5" id="KW-0680">Restriction system</keyword>
<evidence type="ECO:0000256" key="6">
    <source>
        <dbReference type="ARBA" id="ARBA00047422"/>
    </source>
</evidence>
<dbReference type="SUPFAM" id="SSF53335">
    <property type="entry name" value="S-adenosyl-L-methionine-dependent methyltransferases"/>
    <property type="match status" value="1"/>
</dbReference>
<comment type="catalytic activity">
    <reaction evidence="6">
        <text>a 2'-deoxycytidine in DNA + S-adenosyl-L-methionine = a 5-methyl-2'-deoxycytidine in DNA + S-adenosyl-L-homocysteine + H(+)</text>
        <dbReference type="Rhea" id="RHEA:13681"/>
        <dbReference type="Rhea" id="RHEA-COMP:11369"/>
        <dbReference type="Rhea" id="RHEA-COMP:11370"/>
        <dbReference type="ChEBI" id="CHEBI:15378"/>
        <dbReference type="ChEBI" id="CHEBI:57856"/>
        <dbReference type="ChEBI" id="CHEBI:59789"/>
        <dbReference type="ChEBI" id="CHEBI:85452"/>
        <dbReference type="ChEBI" id="CHEBI:85454"/>
        <dbReference type="EC" id="2.1.1.37"/>
    </reaction>
</comment>
<dbReference type="NCBIfam" id="TIGR00675">
    <property type="entry name" value="dcm"/>
    <property type="match status" value="1"/>
</dbReference>
<dbReference type="Proteomes" id="UP001272242">
    <property type="component" value="Unassembled WGS sequence"/>
</dbReference>
<keyword evidence="4 7" id="KW-0949">S-adenosyl-L-methionine</keyword>
<dbReference type="EMBL" id="JAXBLV010000033">
    <property type="protein sequence ID" value="MDY3558440.1"/>
    <property type="molecule type" value="Genomic_DNA"/>
</dbReference>
<dbReference type="Pfam" id="PF00145">
    <property type="entry name" value="DNA_methylase"/>
    <property type="match status" value="1"/>
</dbReference>
<evidence type="ECO:0000256" key="7">
    <source>
        <dbReference type="PROSITE-ProRule" id="PRU01016"/>
    </source>
</evidence>
<keyword evidence="10" id="KW-1185">Reference proteome</keyword>
<dbReference type="EC" id="2.1.1.37" evidence="1"/>
<comment type="caution">
    <text evidence="9">The sequence shown here is derived from an EMBL/GenBank/DDBJ whole genome shotgun (WGS) entry which is preliminary data.</text>
</comment>
<dbReference type="Gene3D" id="3.90.120.10">
    <property type="entry name" value="DNA Methylase, subunit A, domain 2"/>
    <property type="match status" value="1"/>
</dbReference>
<protein>
    <recommendedName>
        <fullName evidence="1">DNA (cytosine-5-)-methyltransferase</fullName>
        <ecNumber evidence="1">2.1.1.37</ecNumber>
    </recommendedName>
</protein>
<comment type="similarity">
    <text evidence="7 8">Belongs to the class I-like SAM-binding methyltransferase superfamily. C5-methyltransferase family.</text>
</comment>
<evidence type="ECO:0000313" key="9">
    <source>
        <dbReference type="EMBL" id="MDY3558440.1"/>
    </source>
</evidence>
<evidence type="ECO:0000313" key="10">
    <source>
        <dbReference type="Proteomes" id="UP001272242"/>
    </source>
</evidence>
<gene>
    <name evidence="9" type="ORF">R5W23_005555</name>
</gene>
<accession>A0ABU5ETF4</accession>
<evidence type="ECO:0000256" key="1">
    <source>
        <dbReference type="ARBA" id="ARBA00011975"/>
    </source>
</evidence>
<evidence type="ECO:0000256" key="2">
    <source>
        <dbReference type="ARBA" id="ARBA00022603"/>
    </source>
</evidence>
<proteinExistence type="inferred from homology"/>
<feature type="active site" evidence="7">
    <location>
        <position position="81"/>
    </location>
</feature>
<evidence type="ECO:0000256" key="3">
    <source>
        <dbReference type="ARBA" id="ARBA00022679"/>
    </source>
</evidence>
<dbReference type="RefSeq" id="WP_320685364.1">
    <property type="nucleotide sequence ID" value="NZ_JAXBLV010000033.1"/>
</dbReference>
<organism evidence="9 10">
    <name type="scientific">Gemmata algarum</name>
    <dbReference type="NCBI Taxonomy" id="2975278"/>
    <lineage>
        <taxon>Bacteria</taxon>
        <taxon>Pseudomonadati</taxon>
        <taxon>Planctomycetota</taxon>
        <taxon>Planctomycetia</taxon>
        <taxon>Gemmatales</taxon>
        <taxon>Gemmataceae</taxon>
        <taxon>Gemmata</taxon>
    </lineage>
</organism>
<reference evidence="10" key="1">
    <citation type="journal article" date="2023" name="Mar. Drugs">
        <title>Gemmata algarum, a Novel Planctomycete Isolated from an Algal Mat, Displays Antimicrobial Activity.</title>
        <authorList>
            <person name="Kumar G."/>
            <person name="Kallscheuer N."/>
            <person name="Kashif M."/>
            <person name="Ahamad S."/>
            <person name="Jagadeeshwari U."/>
            <person name="Pannikurungottu S."/>
            <person name="Haufschild T."/>
            <person name="Kabuu M."/>
            <person name="Sasikala C."/>
            <person name="Jogler C."/>
            <person name="Ramana C."/>
        </authorList>
    </citation>
    <scope>NUCLEOTIDE SEQUENCE [LARGE SCALE GENOMIC DNA]</scope>
    <source>
        <strain evidence="10">JC673</strain>
    </source>
</reference>
<dbReference type="GO" id="GO:0008168">
    <property type="term" value="F:methyltransferase activity"/>
    <property type="evidence" value="ECO:0007669"/>
    <property type="project" value="UniProtKB-KW"/>
</dbReference>
<evidence type="ECO:0000256" key="5">
    <source>
        <dbReference type="ARBA" id="ARBA00022747"/>
    </source>
</evidence>
<keyword evidence="2 7" id="KW-0489">Methyltransferase</keyword>
<sequence>MASAISLFSGCGGCSLGLSQAGFSVSLAAELDDDACQTYSGNIGAGNLWQTDLGRVTAADILRRVGARAGEVALMTGGPPCQGFSSAGAKDWSDPRNSLLKQFVDLVIGVRPVWFVMENVEGLLTSNDGYYITEAVTHFLKAGYWVRAKKVYMERYGLPQRRKRVIVVGNREGCGFDFPEETHGEVRSDMLFGPTPQLSVLDAISDMTGAVESGEVTFNLPPANDYQRQMRGSAAEKFTLHTVKRVNETTAQRIRHLGQGKTMKDLPQELQHASFTRRAFRRVMDGTPTEKRGGAPSGLKRLIGADPSLTITSASPVEFVHPVEDRLLTLRECARIQSFPDSFSFAGSWSSIATQIGNAIPPAFMKLLAEHIAGMATWKAKEPSTGKWFGIEATKASAMSPALERTLAGLREKTSAYLR</sequence>
<dbReference type="GO" id="GO:0032259">
    <property type="term" value="P:methylation"/>
    <property type="evidence" value="ECO:0007669"/>
    <property type="project" value="UniProtKB-KW"/>
</dbReference>